<keyword evidence="1" id="KW-0812">Transmembrane</keyword>
<proteinExistence type="predicted"/>
<protein>
    <submittedName>
        <fullName evidence="3">Uncharacterized protein</fullName>
    </submittedName>
</protein>
<dbReference type="STRING" id="1147741.A0A0R3RMQ3"/>
<organism evidence="2 3">
    <name type="scientific">Elaeophora elaphi</name>
    <dbReference type="NCBI Taxonomy" id="1147741"/>
    <lineage>
        <taxon>Eukaryota</taxon>
        <taxon>Metazoa</taxon>
        <taxon>Ecdysozoa</taxon>
        <taxon>Nematoda</taxon>
        <taxon>Chromadorea</taxon>
        <taxon>Rhabditida</taxon>
        <taxon>Spirurina</taxon>
        <taxon>Spiruromorpha</taxon>
        <taxon>Filarioidea</taxon>
        <taxon>Onchocercidae</taxon>
        <taxon>Elaeophora</taxon>
    </lineage>
</organism>
<reference evidence="3" key="1">
    <citation type="submission" date="2017-02" db="UniProtKB">
        <authorList>
            <consortium name="WormBaseParasite"/>
        </authorList>
    </citation>
    <scope>IDENTIFICATION</scope>
</reference>
<keyword evidence="1" id="KW-1133">Transmembrane helix</keyword>
<keyword evidence="1" id="KW-0472">Membrane</keyword>
<keyword evidence="2" id="KW-1185">Reference proteome</keyword>
<dbReference type="AlphaFoldDB" id="A0A0R3RMQ3"/>
<dbReference type="WBParaSite" id="EEL_0000276301-mRNA-1">
    <property type="protein sequence ID" value="EEL_0000276301-mRNA-1"/>
    <property type="gene ID" value="EEL_0000276301"/>
</dbReference>
<feature type="transmembrane region" description="Helical" evidence="1">
    <location>
        <begin position="49"/>
        <end position="66"/>
    </location>
</feature>
<evidence type="ECO:0000313" key="2">
    <source>
        <dbReference type="Proteomes" id="UP000050640"/>
    </source>
</evidence>
<evidence type="ECO:0000256" key="1">
    <source>
        <dbReference type="SAM" id="Phobius"/>
    </source>
</evidence>
<sequence length="68" mass="7990">MSDLTKRAALFIGPDEYDSRYLESSLAFDPLSELEPVAKRPRTSERSKFCMQILLILFIFHPFIFYDL</sequence>
<evidence type="ECO:0000313" key="3">
    <source>
        <dbReference type="WBParaSite" id="EEL_0000276301-mRNA-1"/>
    </source>
</evidence>
<dbReference type="Proteomes" id="UP000050640">
    <property type="component" value="Unplaced"/>
</dbReference>
<name>A0A0R3RMQ3_9BILA</name>
<accession>A0A0R3RMQ3</accession>